<protein>
    <submittedName>
        <fullName evidence="1">Uncharacterized protein</fullName>
    </submittedName>
</protein>
<dbReference type="EMBL" id="CM047750">
    <property type="protein sequence ID" value="KAJ0006870.1"/>
    <property type="molecule type" value="Genomic_DNA"/>
</dbReference>
<sequence length="170" mass="18749">MTSFSDNLAQFSNLPIFPPYVQPGAHQFTDGTNFASTGASVLDETHPRTIRLRLQLSYFKDVAKSLKRASFSQTKPKASQSSKGKYVKTVIGNLTSMLKALGDRVANPSKYGFKEENAACYGSGPYRGMNYGNTINGTQSFELCSNPREYVWFDGGHTTERANTQLAQLL</sequence>
<comment type="caution">
    <text evidence="1">The sequence shown here is derived from an EMBL/GenBank/DDBJ whole genome shotgun (WGS) entry which is preliminary data.</text>
</comment>
<evidence type="ECO:0000313" key="2">
    <source>
        <dbReference type="Proteomes" id="UP001163603"/>
    </source>
</evidence>
<gene>
    <name evidence="1" type="ORF">Pint_29394</name>
</gene>
<dbReference type="Proteomes" id="UP001163603">
    <property type="component" value="Chromosome 15"/>
</dbReference>
<proteinExistence type="predicted"/>
<organism evidence="1 2">
    <name type="scientific">Pistacia integerrima</name>
    <dbReference type="NCBI Taxonomy" id="434235"/>
    <lineage>
        <taxon>Eukaryota</taxon>
        <taxon>Viridiplantae</taxon>
        <taxon>Streptophyta</taxon>
        <taxon>Embryophyta</taxon>
        <taxon>Tracheophyta</taxon>
        <taxon>Spermatophyta</taxon>
        <taxon>Magnoliopsida</taxon>
        <taxon>eudicotyledons</taxon>
        <taxon>Gunneridae</taxon>
        <taxon>Pentapetalae</taxon>
        <taxon>rosids</taxon>
        <taxon>malvids</taxon>
        <taxon>Sapindales</taxon>
        <taxon>Anacardiaceae</taxon>
        <taxon>Pistacia</taxon>
    </lineage>
</organism>
<reference evidence="2" key="1">
    <citation type="journal article" date="2023" name="G3 (Bethesda)">
        <title>Genome assembly and association tests identify interacting loci associated with vigor, precocity, and sex in interspecific pistachio rootstocks.</title>
        <authorList>
            <person name="Palmer W."/>
            <person name="Jacygrad E."/>
            <person name="Sagayaradj S."/>
            <person name="Cavanaugh K."/>
            <person name="Han R."/>
            <person name="Bertier L."/>
            <person name="Beede B."/>
            <person name="Kafkas S."/>
            <person name="Golino D."/>
            <person name="Preece J."/>
            <person name="Michelmore R."/>
        </authorList>
    </citation>
    <scope>NUCLEOTIDE SEQUENCE [LARGE SCALE GENOMIC DNA]</scope>
</reference>
<name>A0ACC0WXP6_9ROSI</name>
<evidence type="ECO:0000313" key="1">
    <source>
        <dbReference type="EMBL" id="KAJ0006870.1"/>
    </source>
</evidence>
<accession>A0ACC0WXP6</accession>
<keyword evidence="2" id="KW-1185">Reference proteome</keyword>